<dbReference type="Pfam" id="PF14491">
    <property type="entry name" value="DUF4435"/>
    <property type="match status" value="1"/>
</dbReference>
<name>A0A0F9RKU6_9ZZZZ</name>
<protein>
    <recommendedName>
        <fullName evidence="1">DUF4435 domain-containing protein</fullName>
    </recommendedName>
</protein>
<reference evidence="2" key="1">
    <citation type="journal article" date="2015" name="Nature">
        <title>Complex archaea that bridge the gap between prokaryotes and eukaryotes.</title>
        <authorList>
            <person name="Spang A."/>
            <person name="Saw J.H."/>
            <person name="Jorgensen S.L."/>
            <person name="Zaremba-Niedzwiedzka K."/>
            <person name="Martijn J."/>
            <person name="Lind A.E."/>
            <person name="van Eijk R."/>
            <person name="Schleper C."/>
            <person name="Guy L."/>
            <person name="Ettema T.J."/>
        </authorList>
    </citation>
    <scope>NUCLEOTIDE SEQUENCE</scope>
</reference>
<dbReference type="AlphaFoldDB" id="A0A0F9RKU6"/>
<evidence type="ECO:0000259" key="1">
    <source>
        <dbReference type="Pfam" id="PF14491"/>
    </source>
</evidence>
<dbReference type="InterPro" id="IPR029492">
    <property type="entry name" value="DUF4435"/>
</dbReference>
<evidence type="ECO:0000313" key="2">
    <source>
        <dbReference type="EMBL" id="KKN17833.1"/>
    </source>
</evidence>
<sequence>MIVQKGIPKQRIDTGRIEAKSFLAGKRIIEVYVESQEDVTFWRRLFNFKNIKSIDVKPVRRIRGSNGKGEILKSILDGDLIPGRSLLIAIDSDYDFLKCTNLNFYNSPYIFQTYAYSIESYYFYPEHVLEACLNATNTSNIPTEMFRITEAFESWSAKNYANFISFIKDGNRDCSDAVYDSLSKLDISTLEKMPEFEICDELRAKGLNSLNLYLFINGHKLEEKVKQITKNVTAWLINREHRTIKGKTEEATKNLRKQFMNSLNCPNQELRASDLSDVSLMQFIYKDLEQYKDLAKDIL</sequence>
<dbReference type="EMBL" id="LAZR01003485">
    <property type="protein sequence ID" value="KKN17833.1"/>
    <property type="molecule type" value="Genomic_DNA"/>
</dbReference>
<accession>A0A0F9RKU6</accession>
<organism evidence="2">
    <name type="scientific">marine sediment metagenome</name>
    <dbReference type="NCBI Taxonomy" id="412755"/>
    <lineage>
        <taxon>unclassified sequences</taxon>
        <taxon>metagenomes</taxon>
        <taxon>ecological metagenomes</taxon>
    </lineage>
</organism>
<feature type="domain" description="DUF4435" evidence="1">
    <location>
        <begin position="29"/>
        <end position="157"/>
    </location>
</feature>
<proteinExistence type="predicted"/>
<gene>
    <name evidence="2" type="ORF">LCGC14_0961800</name>
</gene>
<comment type="caution">
    <text evidence="2">The sequence shown here is derived from an EMBL/GenBank/DDBJ whole genome shotgun (WGS) entry which is preliminary data.</text>
</comment>